<comment type="caution">
    <text evidence="2">The sequence shown here is derived from an EMBL/GenBank/DDBJ whole genome shotgun (WGS) entry which is preliminary data.</text>
</comment>
<keyword evidence="1" id="KW-1133">Transmembrane helix</keyword>
<dbReference type="AlphaFoldDB" id="A0A426ZUQ6"/>
<protein>
    <submittedName>
        <fullName evidence="2">Uncharacterized protein</fullName>
    </submittedName>
</protein>
<dbReference type="Proteomes" id="UP000287651">
    <property type="component" value="Unassembled WGS sequence"/>
</dbReference>
<evidence type="ECO:0000313" key="3">
    <source>
        <dbReference type="Proteomes" id="UP000287651"/>
    </source>
</evidence>
<keyword evidence="1" id="KW-0472">Membrane</keyword>
<organism evidence="2 3">
    <name type="scientific">Ensete ventricosum</name>
    <name type="common">Abyssinian banana</name>
    <name type="synonym">Musa ensete</name>
    <dbReference type="NCBI Taxonomy" id="4639"/>
    <lineage>
        <taxon>Eukaryota</taxon>
        <taxon>Viridiplantae</taxon>
        <taxon>Streptophyta</taxon>
        <taxon>Embryophyta</taxon>
        <taxon>Tracheophyta</taxon>
        <taxon>Spermatophyta</taxon>
        <taxon>Magnoliopsida</taxon>
        <taxon>Liliopsida</taxon>
        <taxon>Zingiberales</taxon>
        <taxon>Musaceae</taxon>
        <taxon>Ensete</taxon>
    </lineage>
</organism>
<gene>
    <name evidence="2" type="ORF">B296_00010248</name>
</gene>
<dbReference type="EMBL" id="AMZH03004938">
    <property type="protein sequence ID" value="RRT67707.1"/>
    <property type="molecule type" value="Genomic_DNA"/>
</dbReference>
<evidence type="ECO:0000256" key="1">
    <source>
        <dbReference type="SAM" id="Phobius"/>
    </source>
</evidence>
<reference evidence="2 3" key="1">
    <citation type="journal article" date="2014" name="Agronomy (Basel)">
        <title>A Draft Genome Sequence for Ensete ventricosum, the Drought-Tolerant Tree Against Hunger.</title>
        <authorList>
            <person name="Harrison J."/>
            <person name="Moore K.A."/>
            <person name="Paszkiewicz K."/>
            <person name="Jones T."/>
            <person name="Grant M."/>
            <person name="Ambacheew D."/>
            <person name="Muzemil S."/>
            <person name="Studholme D.J."/>
        </authorList>
    </citation>
    <scope>NUCLEOTIDE SEQUENCE [LARGE SCALE GENOMIC DNA]</scope>
</reference>
<evidence type="ECO:0000313" key="2">
    <source>
        <dbReference type="EMBL" id="RRT67707.1"/>
    </source>
</evidence>
<accession>A0A426ZUQ6</accession>
<feature type="transmembrane region" description="Helical" evidence="1">
    <location>
        <begin position="26"/>
        <end position="45"/>
    </location>
</feature>
<sequence length="59" mass="7092">MLAKSSVYRSTVSQSVFVFSSLYHKVHLYINSFFFLFSRLFFLYLEECCIQNSSLLFRF</sequence>
<keyword evidence="1" id="KW-0812">Transmembrane</keyword>
<proteinExistence type="predicted"/>
<name>A0A426ZUQ6_ENSVE</name>